<evidence type="ECO:0000256" key="3">
    <source>
        <dbReference type="ARBA" id="ARBA00022763"/>
    </source>
</evidence>
<keyword evidence="5" id="KW-0190">Covalent protein-DNA linkage</keyword>
<dbReference type="Pfam" id="PF02586">
    <property type="entry name" value="SRAP"/>
    <property type="match status" value="1"/>
</dbReference>
<dbReference type="OrthoDB" id="6192129at2"/>
<accession>A0A437RIL7</accession>
<keyword evidence="7" id="KW-0456">Lyase</keyword>
<evidence type="ECO:0000256" key="8">
    <source>
        <dbReference type="RuleBase" id="RU364100"/>
    </source>
</evidence>
<dbReference type="PANTHER" id="PTHR13604:SF0">
    <property type="entry name" value="ABASIC SITE PROCESSING PROTEIN HMCES"/>
    <property type="match status" value="1"/>
</dbReference>
<comment type="similarity">
    <text evidence="1 8">Belongs to the SOS response-associated peptidase family.</text>
</comment>
<dbReference type="Proteomes" id="UP000285575">
    <property type="component" value="Unassembled WGS sequence"/>
</dbReference>
<evidence type="ECO:0000256" key="6">
    <source>
        <dbReference type="ARBA" id="ARBA00023125"/>
    </source>
</evidence>
<proteinExistence type="inferred from homology"/>
<gene>
    <name evidence="9" type="ORF">EOE66_09115</name>
</gene>
<name>A0A437RIL7_9BURK</name>
<evidence type="ECO:0000256" key="4">
    <source>
        <dbReference type="ARBA" id="ARBA00022801"/>
    </source>
</evidence>
<dbReference type="GO" id="GO:0106300">
    <property type="term" value="P:protein-DNA covalent cross-linking repair"/>
    <property type="evidence" value="ECO:0007669"/>
    <property type="project" value="InterPro"/>
</dbReference>
<dbReference type="RefSeq" id="WP_128228965.1">
    <property type="nucleotide sequence ID" value="NZ_SACR01000003.1"/>
</dbReference>
<comment type="caution">
    <text evidence="9">The sequence shown here is derived from an EMBL/GenBank/DDBJ whole genome shotgun (WGS) entry which is preliminary data.</text>
</comment>
<keyword evidence="10" id="KW-1185">Reference proteome</keyword>
<dbReference type="SUPFAM" id="SSF143081">
    <property type="entry name" value="BB1717-like"/>
    <property type="match status" value="1"/>
</dbReference>
<evidence type="ECO:0000256" key="2">
    <source>
        <dbReference type="ARBA" id="ARBA00022670"/>
    </source>
</evidence>
<dbReference type="InterPro" id="IPR036590">
    <property type="entry name" value="SRAP-like"/>
</dbReference>
<dbReference type="GO" id="GO:0016829">
    <property type="term" value="F:lyase activity"/>
    <property type="evidence" value="ECO:0007669"/>
    <property type="project" value="UniProtKB-KW"/>
</dbReference>
<keyword evidence="2 8" id="KW-0645">Protease</keyword>
<keyword evidence="3" id="KW-0227">DNA damage</keyword>
<keyword evidence="4 8" id="KW-0378">Hydrolase</keyword>
<evidence type="ECO:0000256" key="1">
    <source>
        <dbReference type="ARBA" id="ARBA00008136"/>
    </source>
</evidence>
<protein>
    <recommendedName>
        <fullName evidence="8">Abasic site processing protein</fullName>
        <ecNumber evidence="8">3.4.-.-</ecNumber>
    </recommendedName>
</protein>
<reference evidence="9 10" key="1">
    <citation type="submission" date="2019-01" db="EMBL/GenBank/DDBJ databases">
        <authorList>
            <person name="Chen W.-M."/>
        </authorList>
    </citation>
    <scope>NUCLEOTIDE SEQUENCE [LARGE SCALE GENOMIC DNA]</scope>
    <source>
        <strain evidence="9 10">KYPY4</strain>
    </source>
</reference>
<dbReference type="GO" id="GO:0008233">
    <property type="term" value="F:peptidase activity"/>
    <property type="evidence" value="ECO:0007669"/>
    <property type="project" value="UniProtKB-KW"/>
</dbReference>
<dbReference type="EMBL" id="SACR01000003">
    <property type="protein sequence ID" value="RVU46606.1"/>
    <property type="molecule type" value="Genomic_DNA"/>
</dbReference>
<dbReference type="EC" id="3.4.-.-" evidence="8"/>
<evidence type="ECO:0000313" key="10">
    <source>
        <dbReference type="Proteomes" id="UP000285575"/>
    </source>
</evidence>
<organism evidence="9 10">
    <name type="scientific">Rubrivivax rivuli</name>
    <dbReference type="NCBI Taxonomy" id="1862385"/>
    <lineage>
        <taxon>Bacteria</taxon>
        <taxon>Pseudomonadati</taxon>
        <taxon>Pseudomonadota</taxon>
        <taxon>Betaproteobacteria</taxon>
        <taxon>Burkholderiales</taxon>
        <taxon>Sphaerotilaceae</taxon>
        <taxon>Rubrivivax</taxon>
    </lineage>
</organism>
<evidence type="ECO:0000256" key="7">
    <source>
        <dbReference type="ARBA" id="ARBA00023239"/>
    </source>
</evidence>
<dbReference type="AlphaFoldDB" id="A0A437RIL7"/>
<evidence type="ECO:0000256" key="5">
    <source>
        <dbReference type="ARBA" id="ARBA00023124"/>
    </source>
</evidence>
<dbReference type="Gene3D" id="3.90.1680.10">
    <property type="entry name" value="SOS response associated peptidase-like"/>
    <property type="match status" value="1"/>
</dbReference>
<sequence length="220" mass="25012">MCTRYISPEAGDIERAWHVGGRTPMRWAREVFPNYTGVFIRAAKDSATFERELVLGQWALIPWFAKERKLKFPTCNARSEELAAKATYKLPWERGQRCVIPAESFFEPCWETGKHVPWRFRQPSGEPWGLAGLWNTWTDKRTGEIVESYTMLTINADAHPLMSRMHRPDPKRPPHMQDKRSVIPIALEDVDAWLAGPAEQVAPLTRLAPADAFEGAPAAA</sequence>
<dbReference type="PANTHER" id="PTHR13604">
    <property type="entry name" value="DC12-RELATED"/>
    <property type="match status" value="1"/>
</dbReference>
<dbReference type="GO" id="GO:0006508">
    <property type="term" value="P:proteolysis"/>
    <property type="evidence" value="ECO:0007669"/>
    <property type="project" value="UniProtKB-KW"/>
</dbReference>
<evidence type="ECO:0000313" key="9">
    <source>
        <dbReference type="EMBL" id="RVU46606.1"/>
    </source>
</evidence>
<keyword evidence="6" id="KW-0238">DNA-binding</keyword>
<dbReference type="InterPro" id="IPR003738">
    <property type="entry name" value="SRAP"/>
</dbReference>
<dbReference type="GO" id="GO:0003697">
    <property type="term" value="F:single-stranded DNA binding"/>
    <property type="evidence" value="ECO:0007669"/>
    <property type="project" value="InterPro"/>
</dbReference>